<evidence type="ECO:0000256" key="2">
    <source>
        <dbReference type="SAM" id="MobiDB-lite"/>
    </source>
</evidence>
<sequence>MPAVESPPQEDPVVIVIDDSDSDSDEEKSGQPETSPLHESESGQETKNQFDEAPIRRTMPEPRIEHADDALPMIPADQAKILARFSEIREELVPRISQQVLESAAEIHRQGYESFLLQQQLDQSAQYRRYAEQLESERDFLRIENQQSHALISQVLEQCRTNEEARIATFAAAMSHLQQLFDDRLRAWTGSIREAFELQLVEREKSTQWANTFSTESPEFQSAVQAAVMAERQTLLDQLTAVRGESEVANRALAETQRMLTQSKSESDLLERKIRGLEEIISSTEQEKEDAVSSLTSTLHAQRAEHESELVRIRAEYELYIQIWIRSPTPMSSDSFKKMKSSWRKGKTYSK</sequence>
<dbReference type="AlphaFoldDB" id="A0A6G0WMB0"/>
<dbReference type="EMBL" id="VJMJ01000178">
    <property type="protein sequence ID" value="KAF0728439.1"/>
    <property type="molecule type" value="Genomic_DNA"/>
</dbReference>
<feature type="region of interest" description="Disordered" evidence="2">
    <location>
        <begin position="1"/>
        <end position="57"/>
    </location>
</feature>
<accession>A0A6G0WMB0</accession>
<dbReference type="VEuPathDB" id="FungiDB:AeMF1_019510"/>
<feature type="coiled-coil region" evidence="1">
    <location>
        <begin position="117"/>
        <end position="151"/>
    </location>
</feature>
<proteinExistence type="predicted"/>
<comment type="caution">
    <text evidence="3">The sequence shown here is derived from an EMBL/GenBank/DDBJ whole genome shotgun (WGS) entry which is preliminary data.</text>
</comment>
<feature type="region of interest" description="Disordered" evidence="2">
    <location>
        <begin position="330"/>
        <end position="351"/>
    </location>
</feature>
<evidence type="ECO:0000313" key="4">
    <source>
        <dbReference type="Proteomes" id="UP000481153"/>
    </source>
</evidence>
<keyword evidence="4" id="KW-1185">Reference proteome</keyword>
<feature type="compositionally biased region" description="Basic residues" evidence="2">
    <location>
        <begin position="338"/>
        <end position="351"/>
    </location>
</feature>
<keyword evidence="1" id="KW-0175">Coiled coil</keyword>
<evidence type="ECO:0000313" key="3">
    <source>
        <dbReference type="EMBL" id="KAF0728439.1"/>
    </source>
</evidence>
<reference evidence="3 4" key="1">
    <citation type="submission" date="2019-07" db="EMBL/GenBank/DDBJ databases">
        <title>Genomics analysis of Aphanomyces spp. identifies a new class of oomycete effector associated with host adaptation.</title>
        <authorList>
            <person name="Gaulin E."/>
        </authorList>
    </citation>
    <scope>NUCLEOTIDE SEQUENCE [LARGE SCALE GENOMIC DNA]</scope>
    <source>
        <strain evidence="3 4">ATCC 201684</strain>
    </source>
</reference>
<feature type="compositionally biased region" description="Basic and acidic residues" evidence="2">
    <location>
        <begin position="48"/>
        <end position="57"/>
    </location>
</feature>
<feature type="coiled-coil region" evidence="1">
    <location>
        <begin position="253"/>
        <end position="287"/>
    </location>
</feature>
<name>A0A6G0WMB0_9STRA</name>
<gene>
    <name evidence="3" type="ORF">Ae201684_013802</name>
</gene>
<dbReference type="Proteomes" id="UP000481153">
    <property type="component" value="Unassembled WGS sequence"/>
</dbReference>
<organism evidence="3 4">
    <name type="scientific">Aphanomyces euteiches</name>
    <dbReference type="NCBI Taxonomy" id="100861"/>
    <lineage>
        <taxon>Eukaryota</taxon>
        <taxon>Sar</taxon>
        <taxon>Stramenopiles</taxon>
        <taxon>Oomycota</taxon>
        <taxon>Saprolegniomycetes</taxon>
        <taxon>Saprolegniales</taxon>
        <taxon>Verrucalvaceae</taxon>
        <taxon>Aphanomyces</taxon>
    </lineage>
</organism>
<evidence type="ECO:0000256" key="1">
    <source>
        <dbReference type="SAM" id="Coils"/>
    </source>
</evidence>
<protein>
    <submittedName>
        <fullName evidence="3">Uncharacterized protein</fullName>
    </submittedName>
</protein>